<protein>
    <submittedName>
        <fullName evidence="1">Uncharacterized protein</fullName>
    </submittedName>
</protein>
<organism evidence="1 2">
    <name type="scientific">Mesorhizobium wenxiniae</name>
    <dbReference type="NCBI Taxonomy" id="2014805"/>
    <lineage>
        <taxon>Bacteria</taxon>
        <taxon>Pseudomonadati</taxon>
        <taxon>Pseudomonadota</taxon>
        <taxon>Alphaproteobacteria</taxon>
        <taxon>Hyphomicrobiales</taxon>
        <taxon>Phyllobacteriaceae</taxon>
        <taxon>Mesorhizobium</taxon>
    </lineage>
</organism>
<comment type="caution">
    <text evidence="1">The sequence shown here is derived from an EMBL/GenBank/DDBJ whole genome shotgun (WGS) entry which is preliminary data.</text>
</comment>
<evidence type="ECO:0000313" key="2">
    <source>
        <dbReference type="Proteomes" id="UP000215931"/>
    </source>
</evidence>
<evidence type="ECO:0000313" key="1">
    <source>
        <dbReference type="EMBL" id="PAP91801.1"/>
    </source>
</evidence>
<sequence length="707" mass="79584">MRRNMDSVTVAFELMRLELDAEVENLNALGVSRFREAESHQMESDKEPTSVEEALDVYWVDKSIAGHVPNYAGFEEWIARRFEALCSRTPLPLHAGRTSYAELPHDLLNAAKAGGVQIMPDGAAPDPARFAQWDGKQSRLKRLNKSKLLLSYFKHTSPRWREVLLCLSKTNVSSDSLLRTSSQSEHRAAFFHAIAHGDQHTAYKLVGRLREEAHDTGEVAFLEATASFHSNRFEEAITLAREVPDNAIDWPRAFMLLLESQAYLGEFGPIEFELGAHSDFLFPECFIRYLCQITVENSPSPRVALERASTIIQNTVGLLQPGPGVFQMWNRHSCQLAVRFVERLRDASVADAAQIQTGTAGSAYEELENSLSFTQIQCALVLDGDLLARLARESSEDAYKEIVKRLMNYGAPGREEYFQAMATQWRIGDRQAVLENVLGALDHLAEDSSAEARQAIVWAYQEAKLKDRHDDAERLRRTILDIPALAERLRDIESTTANDRLEQDLSPMARVILRSAKWDLNQASNEDLFWKDSGMISLGFFRIIELEFNRRVMLPALHNVNTDDLEASLAALKSGDASRATKDAVAFWERMLPQIRRSKMEKKGLELGALELLLAKSAKATGPDIAIKSPIHAEILRRLTPAGADAFQSGALARLLDATARERFRNPPAHSRYVPLPVARECKQHVEKVLRRLIEFTIDPERIPTVH</sequence>
<gene>
    <name evidence="1" type="ORF">CIT31_31795</name>
</gene>
<keyword evidence="2" id="KW-1185">Reference proteome</keyword>
<proteinExistence type="predicted"/>
<dbReference type="AlphaFoldDB" id="A0A271K7S3"/>
<dbReference type="EMBL" id="NPKH01000039">
    <property type="protein sequence ID" value="PAP91801.1"/>
    <property type="molecule type" value="Genomic_DNA"/>
</dbReference>
<name>A0A271K7S3_9HYPH</name>
<accession>A0A271K7S3</accession>
<dbReference type="Proteomes" id="UP000215931">
    <property type="component" value="Unassembled WGS sequence"/>
</dbReference>
<reference evidence="1 2" key="1">
    <citation type="submission" date="2017-08" db="EMBL/GenBank/DDBJ databases">
        <title>Mesorhizobium wenxinae sp. nov., a novel rhizobial species isolated from root nodules of chickpea (Cicer arietinum L.).</title>
        <authorList>
            <person name="Zhang J."/>
        </authorList>
    </citation>
    <scope>NUCLEOTIDE SEQUENCE [LARGE SCALE GENOMIC DNA]</scope>
    <source>
        <strain evidence="2">WYCCWR 10019</strain>
    </source>
</reference>